<dbReference type="Pfam" id="PF13561">
    <property type="entry name" value="adh_short_C2"/>
    <property type="match status" value="1"/>
</dbReference>
<dbReference type="PRINTS" id="PR00081">
    <property type="entry name" value="GDHRDH"/>
</dbReference>
<dbReference type="InterPro" id="IPR036291">
    <property type="entry name" value="NAD(P)-bd_dom_sf"/>
</dbReference>
<name>A0A3R6YWV1_9STRA</name>
<evidence type="ECO:0000256" key="18">
    <source>
        <dbReference type="ARBA" id="ARBA00049251"/>
    </source>
</evidence>
<evidence type="ECO:0000256" key="16">
    <source>
        <dbReference type="ARBA" id="ARBA00048686"/>
    </source>
</evidence>
<dbReference type="VEuPathDB" id="FungiDB:H310_14887"/>
<sequence>LVLATANAVVQAVVTGGGTGIGKTIAHELCLLGCSVVLASRYEHSSRPASLATTYDKTAYVQCECRTLETLVAAADEIKAQLPTKHSSRSNVVVPIACDVRDEGQVKRLFERVMSVFHRVDYVVNNGVYTLDEIHSSRCPPTCLVAGGQFVSPFENLSLNGWNAVHRLNSTGTFLVTKYAFEAYLKDHGGAIVNVLVAMDKGFPYASHSGASRAAVENLTKSLAYEWASRGIRVNAVTPVRRPLGQTDNVMVLQGTIESSGLKNYGPVAQQVCESYSANTPARRLGTVEEVSAAVVFLLSPAAAYTTGTNALVDGGWNLAGALVPLPQHIRYPVYGASKL</sequence>
<comment type="catalytic activity">
    <reaction evidence="15">
        <text>(2E)-dodecenoyl-CoA + NADPH + H(+) = dodecanoyl-CoA + NADP(+)</text>
        <dbReference type="Rhea" id="RHEA:44964"/>
        <dbReference type="ChEBI" id="CHEBI:15378"/>
        <dbReference type="ChEBI" id="CHEBI:57330"/>
        <dbReference type="ChEBI" id="CHEBI:57375"/>
        <dbReference type="ChEBI" id="CHEBI:57783"/>
        <dbReference type="ChEBI" id="CHEBI:58349"/>
    </reaction>
    <physiologicalReaction direction="left-to-right" evidence="15">
        <dbReference type="Rhea" id="RHEA:44965"/>
    </physiologicalReaction>
</comment>
<comment type="catalytic activity">
    <reaction evidence="19">
        <text>(2E)-decenoyl-CoA + NADPH + H(+) = decanoyl-CoA + NADP(+)</text>
        <dbReference type="Rhea" id="RHEA:44960"/>
        <dbReference type="ChEBI" id="CHEBI:15378"/>
        <dbReference type="ChEBI" id="CHEBI:57783"/>
        <dbReference type="ChEBI" id="CHEBI:58349"/>
        <dbReference type="ChEBI" id="CHEBI:61406"/>
        <dbReference type="ChEBI" id="CHEBI:61430"/>
    </reaction>
    <physiologicalReaction direction="left-to-right" evidence="19">
        <dbReference type="Rhea" id="RHEA:44961"/>
    </physiologicalReaction>
</comment>
<keyword evidence="3" id="KW-0444">Lipid biosynthesis</keyword>
<evidence type="ECO:0000256" key="3">
    <source>
        <dbReference type="ARBA" id="ARBA00022516"/>
    </source>
</evidence>
<reference evidence="21 22" key="1">
    <citation type="submission" date="2018-08" db="EMBL/GenBank/DDBJ databases">
        <title>Aphanomyces genome sequencing and annotation.</title>
        <authorList>
            <person name="Minardi D."/>
            <person name="Oidtmann B."/>
            <person name="Van Der Giezen M."/>
            <person name="Studholme D.J."/>
        </authorList>
    </citation>
    <scope>NUCLEOTIDE SEQUENCE [LARGE SCALE GENOMIC DNA]</scope>
    <source>
        <strain evidence="21 22">NJM0002</strain>
    </source>
</reference>
<evidence type="ECO:0000256" key="13">
    <source>
        <dbReference type="ARBA" id="ARBA00038849"/>
    </source>
</evidence>
<accession>A0A3R6YWV1</accession>
<evidence type="ECO:0000256" key="19">
    <source>
        <dbReference type="ARBA" id="ARBA00049386"/>
    </source>
</evidence>
<dbReference type="Pfam" id="PF00106">
    <property type="entry name" value="adh_short"/>
    <property type="match status" value="1"/>
</dbReference>
<evidence type="ECO:0000256" key="10">
    <source>
        <dbReference type="ARBA" id="ARBA00023160"/>
    </source>
</evidence>
<comment type="subcellular location">
    <subcellularLocation>
        <location evidence="1">Peroxisome</location>
    </subcellularLocation>
</comment>
<comment type="catalytic activity">
    <reaction evidence="17">
        <text>(2E)-hexenoyl-CoA + NADPH + H(+) = hexanoyl-CoA + NADP(+)</text>
        <dbReference type="Rhea" id="RHEA:44956"/>
        <dbReference type="ChEBI" id="CHEBI:15378"/>
        <dbReference type="ChEBI" id="CHEBI:57783"/>
        <dbReference type="ChEBI" id="CHEBI:58349"/>
        <dbReference type="ChEBI" id="CHEBI:62077"/>
        <dbReference type="ChEBI" id="CHEBI:62620"/>
    </reaction>
    <physiologicalReaction direction="left-to-right" evidence="17">
        <dbReference type="Rhea" id="RHEA:44957"/>
    </physiologicalReaction>
</comment>
<dbReference type="InterPro" id="IPR002347">
    <property type="entry name" value="SDR_fam"/>
</dbReference>
<dbReference type="GO" id="GO:0005777">
    <property type="term" value="C:peroxisome"/>
    <property type="evidence" value="ECO:0007669"/>
    <property type="project" value="UniProtKB-SubCell"/>
</dbReference>
<dbReference type="Proteomes" id="UP000285060">
    <property type="component" value="Unassembled WGS sequence"/>
</dbReference>
<evidence type="ECO:0000256" key="9">
    <source>
        <dbReference type="ARBA" id="ARBA00023140"/>
    </source>
</evidence>
<evidence type="ECO:0000256" key="17">
    <source>
        <dbReference type="ARBA" id="ARBA00049108"/>
    </source>
</evidence>
<evidence type="ECO:0000256" key="15">
    <source>
        <dbReference type="ARBA" id="ARBA00047570"/>
    </source>
</evidence>
<comment type="function">
    <text evidence="11">Participates in chain elongation of fatty acids. Catalyzes the reduction of trans-2-enoyl-CoAs of varying chain lengths from 6:1 to 16:1, having maximum activity with 10:1 CoA. Has no 2,4-dienoyl-CoA reductase activity.</text>
</comment>
<evidence type="ECO:0000256" key="4">
    <source>
        <dbReference type="ARBA" id="ARBA00022553"/>
    </source>
</evidence>
<proteinExistence type="predicted"/>
<comment type="catalytic activity">
    <reaction evidence="16">
        <text>(2E)-tetradecenoyl-CoA + NADPH + H(+) = tetradecanoyl-CoA + NADP(+)</text>
        <dbReference type="Rhea" id="RHEA:44968"/>
        <dbReference type="ChEBI" id="CHEBI:15378"/>
        <dbReference type="ChEBI" id="CHEBI:57385"/>
        <dbReference type="ChEBI" id="CHEBI:57783"/>
        <dbReference type="ChEBI" id="CHEBI:58349"/>
        <dbReference type="ChEBI" id="CHEBI:61405"/>
    </reaction>
    <physiologicalReaction direction="left-to-right" evidence="16">
        <dbReference type="Rhea" id="RHEA:44969"/>
    </physiologicalReaction>
</comment>
<gene>
    <name evidence="21" type="ORF">DYB32_010110</name>
</gene>
<evidence type="ECO:0000256" key="7">
    <source>
        <dbReference type="ARBA" id="ARBA00023002"/>
    </source>
</evidence>
<evidence type="ECO:0000313" key="22">
    <source>
        <dbReference type="Proteomes" id="UP000285060"/>
    </source>
</evidence>
<keyword evidence="5" id="KW-0276">Fatty acid metabolism</keyword>
<keyword evidence="4" id="KW-0597">Phosphoprotein</keyword>
<keyword evidence="9" id="KW-0576">Peroxisome</keyword>
<evidence type="ECO:0000256" key="2">
    <source>
        <dbReference type="ARBA" id="ARBA00005189"/>
    </source>
</evidence>
<dbReference type="GO" id="GO:0006633">
    <property type="term" value="P:fatty acid biosynthetic process"/>
    <property type="evidence" value="ECO:0007669"/>
    <property type="project" value="UniProtKB-KW"/>
</dbReference>
<comment type="catalytic activity">
    <reaction evidence="20">
        <text>(2E)-octenoyl-CoA + NADPH + H(+) = octanoyl-CoA + NADP(+)</text>
        <dbReference type="Rhea" id="RHEA:44952"/>
        <dbReference type="ChEBI" id="CHEBI:15378"/>
        <dbReference type="ChEBI" id="CHEBI:57386"/>
        <dbReference type="ChEBI" id="CHEBI:57783"/>
        <dbReference type="ChEBI" id="CHEBI:58349"/>
        <dbReference type="ChEBI" id="CHEBI:62242"/>
    </reaction>
    <physiologicalReaction direction="left-to-right" evidence="20">
        <dbReference type="Rhea" id="RHEA:44953"/>
    </physiologicalReaction>
</comment>
<comment type="caution">
    <text evidence="21">The sequence shown here is derived from an EMBL/GenBank/DDBJ whole genome shotgun (WGS) entry which is preliminary data.</text>
</comment>
<evidence type="ECO:0000256" key="6">
    <source>
        <dbReference type="ARBA" id="ARBA00022857"/>
    </source>
</evidence>
<dbReference type="EMBL" id="QUSY01002742">
    <property type="protein sequence ID" value="RHY20106.1"/>
    <property type="molecule type" value="Genomic_DNA"/>
</dbReference>
<evidence type="ECO:0000256" key="8">
    <source>
        <dbReference type="ARBA" id="ARBA00023098"/>
    </source>
</evidence>
<dbReference type="GO" id="GO:0019166">
    <property type="term" value="F:trans-2-enoyl-CoA reductase (NADPH) activity"/>
    <property type="evidence" value="ECO:0007669"/>
    <property type="project" value="UniProtKB-EC"/>
</dbReference>
<evidence type="ECO:0000256" key="11">
    <source>
        <dbReference type="ARBA" id="ARBA00037124"/>
    </source>
</evidence>
<evidence type="ECO:0000313" key="21">
    <source>
        <dbReference type="EMBL" id="RHY20106.1"/>
    </source>
</evidence>
<comment type="pathway">
    <text evidence="2">Lipid metabolism.</text>
</comment>
<comment type="catalytic activity">
    <reaction evidence="18">
        <text>a (2E)-enoyl-CoA + NADPH + H(+) = a 2,3-saturated acyl-CoA + NADP(+)</text>
        <dbReference type="Rhea" id="RHEA:33763"/>
        <dbReference type="ChEBI" id="CHEBI:15378"/>
        <dbReference type="ChEBI" id="CHEBI:57783"/>
        <dbReference type="ChEBI" id="CHEBI:58349"/>
        <dbReference type="ChEBI" id="CHEBI:58856"/>
        <dbReference type="ChEBI" id="CHEBI:65111"/>
        <dbReference type="EC" id="1.3.1.38"/>
    </reaction>
    <physiologicalReaction direction="left-to-right" evidence="18">
        <dbReference type="Rhea" id="RHEA:33764"/>
    </physiologicalReaction>
</comment>
<evidence type="ECO:0000256" key="1">
    <source>
        <dbReference type="ARBA" id="ARBA00004275"/>
    </source>
</evidence>
<evidence type="ECO:0000256" key="20">
    <source>
        <dbReference type="ARBA" id="ARBA00049559"/>
    </source>
</evidence>
<keyword evidence="6" id="KW-0521">NADP</keyword>
<dbReference type="GO" id="GO:0033306">
    <property type="term" value="P:phytol metabolic process"/>
    <property type="evidence" value="ECO:0007669"/>
    <property type="project" value="TreeGrafter"/>
</dbReference>
<protein>
    <recommendedName>
        <fullName evidence="14">Peroxisomal trans-2-enoyl-CoA reductase</fullName>
        <ecNumber evidence="13">1.3.1.38</ecNumber>
    </recommendedName>
</protein>
<dbReference type="SUPFAM" id="SSF51735">
    <property type="entry name" value="NAD(P)-binding Rossmann-fold domains"/>
    <property type="match status" value="1"/>
</dbReference>
<evidence type="ECO:0000256" key="14">
    <source>
        <dbReference type="ARBA" id="ARBA00041063"/>
    </source>
</evidence>
<comment type="subunit">
    <text evidence="12">Interacts with PEX5, probably required to target it into peroxisomes.</text>
</comment>
<organism evidence="21 22">
    <name type="scientific">Aphanomyces invadans</name>
    <dbReference type="NCBI Taxonomy" id="157072"/>
    <lineage>
        <taxon>Eukaryota</taxon>
        <taxon>Sar</taxon>
        <taxon>Stramenopiles</taxon>
        <taxon>Oomycota</taxon>
        <taxon>Saprolegniomycetes</taxon>
        <taxon>Saprolegniales</taxon>
        <taxon>Verrucalvaceae</taxon>
        <taxon>Aphanomyces</taxon>
    </lineage>
</organism>
<dbReference type="InterPro" id="IPR052388">
    <property type="entry name" value="Peroxisomal_t2-enoyl-CoA_red"/>
</dbReference>
<dbReference type="PANTHER" id="PTHR24317:SF7">
    <property type="entry name" value="PEROXISOMAL TRANS-2-ENOYL-COA REDUCTASE"/>
    <property type="match status" value="1"/>
</dbReference>
<keyword evidence="22" id="KW-1185">Reference proteome</keyword>
<keyword evidence="8" id="KW-0443">Lipid metabolism</keyword>
<dbReference type="AlphaFoldDB" id="A0A3R6YWV1"/>
<feature type="non-terminal residue" evidence="21">
    <location>
        <position position="1"/>
    </location>
</feature>
<evidence type="ECO:0000256" key="12">
    <source>
        <dbReference type="ARBA" id="ARBA00038622"/>
    </source>
</evidence>
<dbReference type="EC" id="1.3.1.38" evidence="13"/>
<evidence type="ECO:0000256" key="5">
    <source>
        <dbReference type="ARBA" id="ARBA00022832"/>
    </source>
</evidence>
<dbReference type="Gene3D" id="3.40.50.720">
    <property type="entry name" value="NAD(P)-binding Rossmann-like Domain"/>
    <property type="match status" value="1"/>
</dbReference>
<dbReference type="PANTHER" id="PTHR24317">
    <property type="entry name" value="PEROXISOMAL TRANS-2-ENOYL-COA REDUCTASE"/>
    <property type="match status" value="1"/>
</dbReference>
<keyword evidence="10" id="KW-0275">Fatty acid biosynthesis</keyword>
<keyword evidence="7" id="KW-0560">Oxidoreductase</keyword>